<comment type="caution">
    <text evidence="3">The sequence shown here is derived from an EMBL/GenBank/DDBJ whole genome shotgun (WGS) entry which is preliminary data.</text>
</comment>
<accession>A0A5C6YXX4</accession>
<protein>
    <submittedName>
        <fullName evidence="3">YceI family protein</fullName>
    </submittedName>
</protein>
<dbReference type="InterPro" id="IPR007372">
    <property type="entry name" value="Lipid/polyisoprenoid-bd_YceI"/>
</dbReference>
<feature type="domain" description="Lipid/polyisoprenoid-binding YceI-like" evidence="2">
    <location>
        <begin position="42"/>
        <end position="194"/>
    </location>
</feature>
<dbReference type="EMBL" id="VORT01000010">
    <property type="protein sequence ID" value="TXD72122.1"/>
    <property type="molecule type" value="Genomic_DNA"/>
</dbReference>
<evidence type="ECO:0000256" key="1">
    <source>
        <dbReference type="SAM" id="SignalP"/>
    </source>
</evidence>
<reference evidence="3 4" key="1">
    <citation type="submission" date="2019-08" db="EMBL/GenBank/DDBJ databases">
        <title>Genome of Aequorivita antarctica SW49 (type strain).</title>
        <authorList>
            <person name="Bowman J.P."/>
        </authorList>
    </citation>
    <scope>NUCLEOTIDE SEQUENCE [LARGE SCALE GENOMIC DNA]</scope>
    <source>
        <strain evidence="3 4">SW49</strain>
    </source>
</reference>
<dbReference type="InterPro" id="IPR036761">
    <property type="entry name" value="TTHA0802/YceI-like_sf"/>
</dbReference>
<dbReference type="Pfam" id="PF04264">
    <property type="entry name" value="YceI"/>
    <property type="match status" value="1"/>
</dbReference>
<evidence type="ECO:0000313" key="3">
    <source>
        <dbReference type="EMBL" id="TXD72122.1"/>
    </source>
</evidence>
<dbReference type="SUPFAM" id="SSF101874">
    <property type="entry name" value="YceI-like"/>
    <property type="match status" value="1"/>
</dbReference>
<sequence length="201" mass="22269">MKMRRHIKVLALIMMIGISSTAYTQAIYKIEDNNNVSMKLTGTSTMHDWEMDATRAKGEAQFMFDASNEGALTSMKLLTYTLEVKALKSDSQGLNNNAYKALNTDKYKYINYKLASAILSPEKGGYLAQTKGKLTIAGVTKDIAMDIHLIVNNNSITCKGSHQLKMTDYNVEPPSFMFGAMTTGDATKLSFEVTYSKQNEG</sequence>
<evidence type="ECO:0000259" key="2">
    <source>
        <dbReference type="Pfam" id="PF04264"/>
    </source>
</evidence>
<gene>
    <name evidence="3" type="ORF">ESU54_13795</name>
</gene>
<keyword evidence="1" id="KW-0732">Signal</keyword>
<proteinExistence type="predicted"/>
<keyword evidence="4" id="KW-1185">Reference proteome</keyword>
<dbReference type="Gene3D" id="2.40.128.110">
    <property type="entry name" value="Lipid/polyisoprenoid-binding, YceI-like"/>
    <property type="match status" value="1"/>
</dbReference>
<organism evidence="3 4">
    <name type="scientific">Aequorivita antarctica</name>
    <dbReference type="NCBI Taxonomy" id="153266"/>
    <lineage>
        <taxon>Bacteria</taxon>
        <taxon>Pseudomonadati</taxon>
        <taxon>Bacteroidota</taxon>
        <taxon>Flavobacteriia</taxon>
        <taxon>Flavobacteriales</taxon>
        <taxon>Flavobacteriaceae</taxon>
        <taxon>Aequorivita</taxon>
    </lineage>
</organism>
<dbReference type="Proteomes" id="UP000321497">
    <property type="component" value="Unassembled WGS sequence"/>
</dbReference>
<evidence type="ECO:0000313" key="4">
    <source>
        <dbReference type="Proteomes" id="UP000321497"/>
    </source>
</evidence>
<dbReference type="AlphaFoldDB" id="A0A5C6YXX4"/>
<name>A0A5C6YXX4_9FLAO</name>
<feature type="chain" id="PRO_5022760353" evidence="1">
    <location>
        <begin position="25"/>
        <end position="201"/>
    </location>
</feature>
<feature type="signal peptide" evidence="1">
    <location>
        <begin position="1"/>
        <end position="24"/>
    </location>
</feature>